<organism evidence="2 3">
    <name type="scientific">Rippkaea orientalis (strain PCC 8801 / RF-1)</name>
    <name type="common">Cyanothece sp. (strain PCC 8801)</name>
    <dbReference type="NCBI Taxonomy" id="41431"/>
    <lineage>
        <taxon>Bacteria</taxon>
        <taxon>Bacillati</taxon>
        <taxon>Cyanobacteriota</taxon>
        <taxon>Cyanophyceae</taxon>
        <taxon>Oscillatoriophycideae</taxon>
        <taxon>Chroococcales</taxon>
        <taxon>Aphanothecaceae</taxon>
        <taxon>Rippkaea</taxon>
        <taxon>Rippkaea orientalis</taxon>
    </lineage>
</organism>
<reference evidence="3" key="1">
    <citation type="journal article" date="2011" name="MBio">
        <title>Novel metabolic attributes of the genus Cyanothece, comprising a group of unicellular nitrogen-fixing Cyanobacteria.</title>
        <authorList>
            <person name="Bandyopadhyay A."/>
            <person name="Elvitigala T."/>
            <person name="Welsh E."/>
            <person name="Stockel J."/>
            <person name="Liberton M."/>
            <person name="Min H."/>
            <person name="Sherman L.A."/>
            <person name="Pakrasi H.B."/>
        </authorList>
    </citation>
    <scope>NUCLEOTIDE SEQUENCE [LARGE SCALE GENOMIC DNA]</scope>
    <source>
        <strain evidence="3">PCC 8801</strain>
    </source>
</reference>
<evidence type="ECO:0008006" key="4">
    <source>
        <dbReference type="Google" id="ProtNLM"/>
    </source>
</evidence>
<dbReference type="Proteomes" id="UP000008204">
    <property type="component" value="Chromosome"/>
</dbReference>
<keyword evidence="1" id="KW-1133">Transmembrane helix</keyword>
<feature type="transmembrane region" description="Helical" evidence="1">
    <location>
        <begin position="75"/>
        <end position="93"/>
    </location>
</feature>
<dbReference type="KEGG" id="cyp:PCC8801_3739"/>
<feature type="transmembrane region" description="Helical" evidence="1">
    <location>
        <begin position="49"/>
        <end position="69"/>
    </location>
</feature>
<accession>B7K2Z1</accession>
<dbReference type="RefSeq" id="WP_012596950.1">
    <property type="nucleotide sequence ID" value="NC_011726.1"/>
</dbReference>
<protein>
    <recommendedName>
        <fullName evidence="4">SMODS and SLOG-associating 2TM effector domain-containing protein</fullName>
    </recommendedName>
</protein>
<keyword evidence="1" id="KW-0812">Transmembrane</keyword>
<keyword evidence="3" id="KW-1185">Reference proteome</keyword>
<evidence type="ECO:0000313" key="3">
    <source>
        <dbReference type="Proteomes" id="UP000008204"/>
    </source>
</evidence>
<gene>
    <name evidence="2" type="ordered locus">PCC8801_3739</name>
</gene>
<dbReference type="EMBL" id="CP001287">
    <property type="protein sequence ID" value="ACK67692.1"/>
    <property type="molecule type" value="Genomic_DNA"/>
</dbReference>
<proteinExistence type="predicted"/>
<sequence length="154" mass="17731">MSLPFFKKSNPDEINRNLEQQYQRYRDQFNHIHQEAKARYNRADFWGKIHLLFGFLTSITSLSSLILTLSSNTQLIVVTSAISAISAAILTVFNPSMRATKLLALKEICENTQIEIISLDTKFKNSINANEKITLLEIITERLQKIIKKLNEPY</sequence>
<name>B7K2Z1_RIPO1</name>
<evidence type="ECO:0000313" key="2">
    <source>
        <dbReference type="EMBL" id="ACK67692.1"/>
    </source>
</evidence>
<evidence type="ECO:0000256" key="1">
    <source>
        <dbReference type="SAM" id="Phobius"/>
    </source>
</evidence>
<keyword evidence="1" id="KW-0472">Membrane</keyword>
<dbReference type="AlphaFoldDB" id="B7K2Z1"/>
<dbReference type="HOGENOM" id="CLU_1701346_0_0_3"/>